<name>A0ABU1KZ18_9BURK</name>
<evidence type="ECO:0000313" key="1">
    <source>
        <dbReference type="EMBL" id="MDR6376218.1"/>
    </source>
</evidence>
<dbReference type="EMBL" id="JAVDQN010000002">
    <property type="protein sequence ID" value="MDR6376218.1"/>
    <property type="molecule type" value="Genomic_DNA"/>
</dbReference>
<gene>
    <name evidence="1" type="ORF">J2776_002918</name>
</gene>
<comment type="caution">
    <text evidence="1">The sequence shown here is derived from an EMBL/GenBank/DDBJ whole genome shotgun (WGS) entry which is preliminary data.</text>
</comment>
<evidence type="ECO:0000313" key="2">
    <source>
        <dbReference type="Proteomes" id="UP001185254"/>
    </source>
</evidence>
<dbReference type="Proteomes" id="UP001185254">
    <property type="component" value="Unassembled WGS sequence"/>
</dbReference>
<sequence length="83" mass="9584">MRVGCIPYYAPTKMIRQISELSRGICTRIQPGKHRRGRNAHHIHEDIQAAAMWHRHECTPDTQSSADVNKCIQQRDETLASFK</sequence>
<proteinExistence type="predicted"/>
<organism evidence="1 2">
    <name type="scientific">Paraburkholderia caledonica</name>
    <dbReference type="NCBI Taxonomy" id="134536"/>
    <lineage>
        <taxon>Bacteria</taxon>
        <taxon>Pseudomonadati</taxon>
        <taxon>Pseudomonadota</taxon>
        <taxon>Betaproteobacteria</taxon>
        <taxon>Burkholderiales</taxon>
        <taxon>Burkholderiaceae</taxon>
        <taxon>Paraburkholderia</taxon>
    </lineage>
</organism>
<reference evidence="1 2" key="1">
    <citation type="submission" date="2023-07" db="EMBL/GenBank/DDBJ databases">
        <title>Sorghum-associated microbial communities from plants grown in Nebraska, USA.</title>
        <authorList>
            <person name="Schachtman D."/>
        </authorList>
    </citation>
    <scope>NUCLEOTIDE SEQUENCE [LARGE SCALE GENOMIC DNA]</scope>
    <source>
        <strain evidence="1 2">DS1039</strain>
    </source>
</reference>
<keyword evidence="2" id="KW-1185">Reference proteome</keyword>
<protein>
    <submittedName>
        <fullName evidence="1">Uncharacterized protein</fullName>
    </submittedName>
</protein>
<accession>A0ABU1KZ18</accession>